<accession>A0A509EH81</accession>
<keyword evidence="3" id="KW-1185">Reference proteome</keyword>
<dbReference type="RefSeq" id="WP_142583839.1">
    <property type="nucleotide sequence ID" value="NZ_CABFPH010000044.1"/>
</dbReference>
<evidence type="ECO:0000313" key="3">
    <source>
        <dbReference type="Proteomes" id="UP000410984"/>
    </source>
</evidence>
<feature type="signal peptide" evidence="1">
    <location>
        <begin position="1"/>
        <end position="23"/>
    </location>
</feature>
<reference evidence="2 3" key="1">
    <citation type="submission" date="2019-06" db="EMBL/GenBank/DDBJ databases">
        <authorList>
            <person name="Rodrigo-Torres L."/>
            <person name="Arahal R. D."/>
            <person name="Lucena T."/>
        </authorList>
    </citation>
    <scope>NUCLEOTIDE SEQUENCE [LARGE SCALE GENOMIC DNA]</scope>
    <source>
        <strain evidence="2 3">SB0023/3</strain>
    </source>
</reference>
<protein>
    <submittedName>
        <fullName evidence="2">Uncharacterized protein</fullName>
    </submittedName>
</protein>
<dbReference type="EMBL" id="CABFPH010000044">
    <property type="protein sequence ID" value="VUD72543.1"/>
    <property type="molecule type" value="Genomic_DNA"/>
</dbReference>
<evidence type="ECO:0000313" key="2">
    <source>
        <dbReference type="EMBL" id="VUD72543.1"/>
    </source>
</evidence>
<evidence type="ECO:0000256" key="1">
    <source>
        <dbReference type="SAM" id="SignalP"/>
    </source>
</evidence>
<dbReference type="Proteomes" id="UP000410984">
    <property type="component" value="Unassembled WGS sequence"/>
</dbReference>
<gene>
    <name evidence="2" type="ORF">MET9862_03143</name>
</gene>
<organism evidence="2 3">
    <name type="scientific">Methylobacterium symbioticum</name>
    <dbReference type="NCBI Taxonomy" id="2584084"/>
    <lineage>
        <taxon>Bacteria</taxon>
        <taxon>Pseudomonadati</taxon>
        <taxon>Pseudomonadota</taxon>
        <taxon>Alphaproteobacteria</taxon>
        <taxon>Hyphomicrobiales</taxon>
        <taxon>Methylobacteriaceae</taxon>
        <taxon>Methylobacterium</taxon>
    </lineage>
</organism>
<dbReference type="OrthoDB" id="58662at2"/>
<sequence length="364" mass="35624">MSDAARRAGALLIALAAAGPAAAEPQVSVLDLPFRVTAMRGPSSEVAVAVATSGLLPLARPRSGDPAPESGEEDRAPVVVVWGEGGGAALSLAEGQIRTTLLGAEAIEGLAAAETPRGALPGSRRALAGALSAYLTGPTRGGGGLPGAAALTIRERQPMAVSAEPKPVPVTTATVPAGSDSVFATSRPRALRLAGKPAFLAATLTGADGGLALIGRKDGADWSVLARTAPQAGGPIRLAAIAPFTAPAVPQAAAVKGDGTLQLWSVAPDAFALVGEAPGYAAGPPEVDLAALVEPDQEGSAELALPSAGGTALAVVAFKGGPPRERLRAPLPAPAATGVAALGRGPASRLLVGLADGRVAVVAP</sequence>
<feature type="chain" id="PRO_5021306634" evidence="1">
    <location>
        <begin position="24"/>
        <end position="364"/>
    </location>
</feature>
<keyword evidence="1" id="KW-0732">Signal</keyword>
<name>A0A509EH81_9HYPH</name>
<dbReference type="AlphaFoldDB" id="A0A509EH81"/>
<proteinExistence type="predicted"/>